<dbReference type="Pfam" id="PF01431">
    <property type="entry name" value="Peptidase_M13"/>
    <property type="match status" value="1"/>
</dbReference>
<dbReference type="GO" id="GO:0016485">
    <property type="term" value="P:protein processing"/>
    <property type="evidence" value="ECO:0007669"/>
    <property type="project" value="TreeGrafter"/>
</dbReference>
<dbReference type="InterPro" id="IPR042089">
    <property type="entry name" value="Peptidase_M13_dom_2"/>
</dbReference>
<dbReference type="EMBL" id="OV725079">
    <property type="protein sequence ID" value="CAH1395389.1"/>
    <property type="molecule type" value="Genomic_DNA"/>
</dbReference>
<keyword evidence="13" id="KW-1185">Reference proteome</keyword>
<keyword evidence="5" id="KW-0479">Metal-binding</keyword>
<protein>
    <recommendedName>
        <fullName evidence="14">Neprilysin-2</fullName>
    </recommendedName>
</protein>
<proteinExistence type="inferred from homology"/>
<keyword evidence="8" id="KW-0482">Metalloprotease</keyword>
<comment type="similarity">
    <text evidence="3">Belongs to the peptidase M13 family.</text>
</comment>
<evidence type="ECO:0000256" key="5">
    <source>
        <dbReference type="ARBA" id="ARBA00022723"/>
    </source>
</evidence>
<name>A0A9P0EHJ8_NEZVI</name>
<dbReference type="Gene3D" id="3.40.390.10">
    <property type="entry name" value="Collagenase (Catalytic Domain)"/>
    <property type="match status" value="1"/>
</dbReference>
<keyword evidence="7" id="KW-0862">Zinc</keyword>
<dbReference type="Pfam" id="PF05649">
    <property type="entry name" value="Peptidase_M13_N"/>
    <property type="match status" value="1"/>
</dbReference>
<dbReference type="InterPro" id="IPR018497">
    <property type="entry name" value="Peptidase_M13_C"/>
</dbReference>
<evidence type="ECO:0000259" key="10">
    <source>
        <dbReference type="Pfam" id="PF01431"/>
    </source>
</evidence>
<evidence type="ECO:0000256" key="8">
    <source>
        <dbReference type="ARBA" id="ARBA00023049"/>
    </source>
</evidence>
<dbReference type="AlphaFoldDB" id="A0A9P0EHJ8"/>
<feature type="transmembrane region" description="Helical" evidence="9">
    <location>
        <begin position="25"/>
        <end position="46"/>
    </location>
</feature>
<dbReference type="InterPro" id="IPR000718">
    <property type="entry name" value="Peptidase_M13"/>
</dbReference>
<feature type="domain" description="Peptidase M13 N-terminal" evidence="11">
    <location>
        <begin position="108"/>
        <end position="496"/>
    </location>
</feature>
<feature type="domain" description="Peptidase M13 C-terminal" evidence="10">
    <location>
        <begin position="557"/>
        <end position="763"/>
    </location>
</feature>
<dbReference type="PROSITE" id="PS51885">
    <property type="entry name" value="NEPRILYSIN"/>
    <property type="match status" value="1"/>
</dbReference>
<evidence type="ECO:0000259" key="11">
    <source>
        <dbReference type="Pfam" id="PF05649"/>
    </source>
</evidence>
<gene>
    <name evidence="12" type="ORF">NEZAVI_LOCUS5682</name>
</gene>
<keyword evidence="4" id="KW-0645">Protease</keyword>
<evidence type="ECO:0000256" key="1">
    <source>
        <dbReference type="ARBA" id="ARBA00001947"/>
    </source>
</evidence>
<organism evidence="12 13">
    <name type="scientific">Nezara viridula</name>
    <name type="common">Southern green stink bug</name>
    <name type="synonym">Cimex viridulus</name>
    <dbReference type="NCBI Taxonomy" id="85310"/>
    <lineage>
        <taxon>Eukaryota</taxon>
        <taxon>Metazoa</taxon>
        <taxon>Ecdysozoa</taxon>
        <taxon>Arthropoda</taxon>
        <taxon>Hexapoda</taxon>
        <taxon>Insecta</taxon>
        <taxon>Pterygota</taxon>
        <taxon>Neoptera</taxon>
        <taxon>Paraneoptera</taxon>
        <taxon>Hemiptera</taxon>
        <taxon>Heteroptera</taxon>
        <taxon>Panheteroptera</taxon>
        <taxon>Pentatomomorpha</taxon>
        <taxon>Pentatomoidea</taxon>
        <taxon>Pentatomidae</taxon>
        <taxon>Pentatominae</taxon>
        <taxon>Nezara</taxon>
    </lineage>
</organism>
<dbReference type="Gene3D" id="1.10.1380.10">
    <property type="entry name" value="Neutral endopeptidase , domain2"/>
    <property type="match status" value="1"/>
</dbReference>
<dbReference type="CDD" id="cd08662">
    <property type="entry name" value="M13"/>
    <property type="match status" value="1"/>
</dbReference>
<dbReference type="OrthoDB" id="6475849at2759"/>
<keyword evidence="9" id="KW-0472">Membrane</keyword>
<accession>A0A9P0EHJ8</accession>
<evidence type="ECO:0008006" key="14">
    <source>
        <dbReference type="Google" id="ProtNLM"/>
    </source>
</evidence>
<dbReference type="GO" id="GO:0004222">
    <property type="term" value="F:metalloendopeptidase activity"/>
    <property type="evidence" value="ECO:0007669"/>
    <property type="project" value="InterPro"/>
</dbReference>
<dbReference type="GO" id="GO:0046872">
    <property type="term" value="F:metal ion binding"/>
    <property type="evidence" value="ECO:0007669"/>
    <property type="project" value="UniProtKB-KW"/>
</dbReference>
<sequence length="764" mass="87407">MTHPASTTVIKNPTWWRRRTQLERVLTLITVATIGLCVILTIALALTSYRQYHESEALPTMSSSIDADGNATKNSIYPKKPDSKICLSDGCIHTASMLLKSMDLEASPCDDFYQFACGKFRKKMIPDDKSSLSTFSVISDDLQLQLRSILEEKIMPGELRPITYAKTLYGICMNKSRIEANGEEGVRQLLKTLGGWPVLEGDSWEDGMFDWRETVYKFRNAGLSVDYIIDFSVSVDYKNTTYRIIDLDQGSLSLNREFFIKGLENRLVSAYAKYMVDMAILMGAEPERAKKEMSMALDFEMLLANISLPMEKKRNATLLYNKMTVRELQAKFPSIPWRDYISKILPAKISIDEDEPVIVEVPSYITSLEKILEQTPKRVVANYMLWRAASSVVSYMPEKFRNRQLEYYTAVSGSTEREARWKECVDHASSSLSLAVGSLYIQKYFDEEAKKNALDLVRRIREEMYKILEAVEWMDDETREHALTKAKAMTEHIAYPDELLENDKLEKFYSGYEITDGDFLEAVLNTTKFAFEFNFGRLRDLVNKTEWFSHGRPTIVNAYYNSIENSIQFPAGILQGIFFSNKRPSYMNYGAIGFVIGHEITHGFDDQGRQFDANGNLVDWWAPETKDKYLEKAKCIIDQYGNYTDSQVNMKLNGINTQGENIADNGGIKEAYKAYLAWVEENGEEPRLPGFQDYTPQQMFWISAASVWCSVYRNETLSNRITTGYHSPGEFRVRGPLSNRPEFAEDFACPAGSPMNPVKKCQIW</sequence>
<evidence type="ECO:0000256" key="4">
    <source>
        <dbReference type="ARBA" id="ARBA00022670"/>
    </source>
</evidence>
<evidence type="ECO:0000256" key="2">
    <source>
        <dbReference type="ARBA" id="ARBA00004401"/>
    </source>
</evidence>
<keyword evidence="9" id="KW-1133">Transmembrane helix</keyword>
<comment type="cofactor">
    <cofactor evidence="1">
        <name>Zn(2+)</name>
        <dbReference type="ChEBI" id="CHEBI:29105"/>
    </cofactor>
</comment>
<dbReference type="PANTHER" id="PTHR11733">
    <property type="entry name" value="ZINC METALLOPROTEASE FAMILY M13 NEPRILYSIN-RELATED"/>
    <property type="match status" value="1"/>
</dbReference>
<dbReference type="GO" id="GO:0005886">
    <property type="term" value="C:plasma membrane"/>
    <property type="evidence" value="ECO:0007669"/>
    <property type="project" value="UniProtKB-SubCell"/>
</dbReference>
<reference evidence="12" key="1">
    <citation type="submission" date="2022-01" db="EMBL/GenBank/DDBJ databases">
        <authorList>
            <person name="King R."/>
        </authorList>
    </citation>
    <scope>NUCLEOTIDE SEQUENCE</scope>
</reference>
<dbReference type="InterPro" id="IPR008753">
    <property type="entry name" value="Peptidase_M13_N"/>
</dbReference>
<evidence type="ECO:0000256" key="6">
    <source>
        <dbReference type="ARBA" id="ARBA00022801"/>
    </source>
</evidence>
<comment type="subcellular location">
    <subcellularLocation>
        <location evidence="2">Cell membrane</location>
        <topology evidence="2">Single-pass type II membrane protein</topology>
    </subcellularLocation>
</comment>
<evidence type="ECO:0000256" key="7">
    <source>
        <dbReference type="ARBA" id="ARBA00022833"/>
    </source>
</evidence>
<evidence type="ECO:0000313" key="13">
    <source>
        <dbReference type="Proteomes" id="UP001152798"/>
    </source>
</evidence>
<evidence type="ECO:0000256" key="9">
    <source>
        <dbReference type="SAM" id="Phobius"/>
    </source>
</evidence>
<evidence type="ECO:0000256" key="3">
    <source>
        <dbReference type="ARBA" id="ARBA00007357"/>
    </source>
</evidence>
<keyword evidence="9" id="KW-0812">Transmembrane</keyword>
<dbReference type="PANTHER" id="PTHR11733:SF224">
    <property type="entry name" value="NEPRILYSIN-2"/>
    <property type="match status" value="1"/>
</dbReference>
<dbReference type="PRINTS" id="PR00786">
    <property type="entry name" value="NEPRILYSIN"/>
</dbReference>
<keyword evidence="6" id="KW-0378">Hydrolase</keyword>
<dbReference type="SUPFAM" id="SSF55486">
    <property type="entry name" value="Metalloproteases ('zincins'), catalytic domain"/>
    <property type="match status" value="1"/>
</dbReference>
<dbReference type="InterPro" id="IPR024079">
    <property type="entry name" value="MetalloPept_cat_dom_sf"/>
</dbReference>
<evidence type="ECO:0000313" key="12">
    <source>
        <dbReference type="EMBL" id="CAH1395389.1"/>
    </source>
</evidence>
<dbReference type="Proteomes" id="UP001152798">
    <property type="component" value="Chromosome 3"/>
</dbReference>